<comment type="caution">
    <text evidence="1">The sequence shown here is derived from an EMBL/GenBank/DDBJ whole genome shotgun (WGS) entry which is preliminary data.</text>
</comment>
<dbReference type="Proteomes" id="UP000094025">
    <property type="component" value="Unassembled WGS sequence"/>
</dbReference>
<evidence type="ECO:0000313" key="1">
    <source>
        <dbReference type="EMBL" id="OAP35839.1"/>
    </source>
</evidence>
<proteinExistence type="predicted"/>
<dbReference type="RefSeq" id="WP_064244260.1">
    <property type="nucleotide sequence ID" value="NZ_LPUX01000065.1"/>
</dbReference>
<accession>A0A178XKR6</accession>
<gene>
    <name evidence="1" type="ORF">AU381_16795</name>
</gene>
<dbReference type="AlphaFoldDB" id="A0A178XKR6"/>
<sequence length="518" mass="57716">MADKIDLGPGFPEWTEIGQETGLDPLGMQRPIELVYQSLLPGISTITLRFRYYSFFAWLLEAYAKQDKITTAYEDFRRFQRRTEALYALACARGETELGVAGIDWAFRQLAAIDQAGPDTVVDFSIAADSEAEEKLRYLRNKGGAFGAIYASQMREMGLVKLDDPDLIVPFCKDSALPLASSFQDALGDLAGEFLAAVGAGKVSLDLLDRLACIKPSKIQIGSPEQQHLASILMARQESASASDQTRRKTLLMLLQLARTIDRPPTSEETKWTWFGAETAKGIVLPDSDLRKVWALYQASDLYRLGYEVLLHACLRILRNAPRGRLALPSVVADLLELADMPSGVTLGDWMLEQTDGDSLENRARTAAQTMRCAHSSGNSQEEVRSALMLISALTLKASEFDRSVLQWLGAAGHFQSLASETKFLEGRLDLPVTEAVSGLVRERILGRHLWVASRKFRNQKAYTFLFEPDEGELRYRSFFRVSPSSPRIDQAVQFLRDIKYLDDKGITALGLKELEQA</sequence>
<organism evidence="1 2">
    <name type="scientific">Sinorhizobium glycinis</name>
    <dbReference type="NCBI Taxonomy" id="1472378"/>
    <lineage>
        <taxon>Bacteria</taxon>
        <taxon>Pseudomonadati</taxon>
        <taxon>Pseudomonadota</taxon>
        <taxon>Alphaproteobacteria</taxon>
        <taxon>Hyphomicrobiales</taxon>
        <taxon>Rhizobiaceae</taxon>
        <taxon>Sinorhizobium/Ensifer group</taxon>
        <taxon>Sinorhizobium</taxon>
    </lineage>
</organism>
<dbReference type="EMBL" id="LPUX01000065">
    <property type="protein sequence ID" value="OAP35839.1"/>
    <property type="molecule type" value="Genomic_DNA"/>
</dbReference>
<keyword evidence="2" id="KW-1185">Reference proteome</keyword>
<protein>
    <submittedName>
        <fullName evidence="1">Uncharacterized protein</fullName>
    </submittedName>
</protein>
<dbReference type="OrthoDB" id="1078940at2"/>
<reference evidence="1 2" key="1">
    <citation type="journal article" date="2016" name="Int. J. Syst. Evol. Microbiol.">
        <title>Ensifer glycinis sp. nov., an novel rhizobial species associated with Glycine spp.</title>
        <authorList>
            <person name="Yan H."/>
            <person name="Yan J."/>
            <person name="Sui X.H."/>
            <person name="Wang E.T."/>
            <person name="Chen W.X."/>
            <person name="Zhang X.X."/>
            <person name="Chen W.F."/>
        </authorList>
    </citation>
    <scope>NUCLEOTIDE SEQUENCE [LARGE SCALE GENOMIC DNA]</scope>
    <source>
        <strain evidence="1 2">CCBAU 23380</strain>
    </source>
</reference>
<evidence type="ECO:0000313" key="2">
    <source>
        <dbReference type="Proteomes" id="UP000094025"/>
    </source>
</evidence>
<name>A0A178XKR6_9HYPH</name>
<dbReference type="STRING" id="1472378.AU381_16795"/>